<comment type="caution">
    <text evidence="2">The sequence shown here is derived from an EMBL/GenBank/DDBJ whole genome shotgun (WGS) entry which is preliminary data.</text>
</comment>
<dbReference type="AlphaFoldDB" id="A0A2N3HTU9"/>
<proteinExistence type="predicted"/>
<reference evidence="2 3" key="1">
    <citation type="journal article" date="2017" name="Front. Microbiol.">
        <title>Labilibaculum manganireducens gen. nov., sp. nov. and Labilibaculum filiforme sp. nov., Novel Bacteroidetes Isolated from Subsurface Sediments of the Baltic Sea.</title>
        <authorList>
            <person name="Vandieken V."/>
            <person name="Marshall I.P."/>
            <person name="Niemann H."/>
            <person name="Engelen B."/>
            <person name="Cypionka H."/>
        </authorList>
    </citation>
    <scope>NUCLEOTIDE SEQUENCE [LARGE SCALE GENOMIC DNA]</scope>
    <source>
        <strain evidence="2 3">59.10-2M</strain>
    </source>
</reference>
<feature type="region of interest" description="Disordered" evidence="1">
    <location>
        <begin position="384"/>
        <end position="407"/>
    </location>
</feature>
<accession>A0A2N3HTU9</accession>
<dbReference type="Proteomes" id="UP000233618">
    <property type="component" value="Unassembled WGS sequence"/>
</dbReference>
<sequence length="545" mass="63963">MDIKEIAYRINEIGASDNSEFLKIQEIRAKHLDKQPRTWSPFASYSIQDNYAFHSGGREELQFNIGQDYINEKTVFRFGIAFSLEQGTSLTDAIGVFKEVKDRYNHFLKTNPDFFKDFSFWHYEHGNFGEFYNSVKEIDEQLFRVGNFIFIGNYIEKEVHEINDSDIKTILKAFDYLLPAYEEIQFGKTVINEKRISRLAYNSNGWVMPSGPYGKSNHKDSHEANYGYGHEEWLFDTSKLIDGYHYGFLEPIRKQQDAYLGHNFNVWLYTIDGVSKSRYWVGEINNLEVINQEKANSIKSIYKKNGWLKEMEEQIVESGANNRGFSDWEGVDLFNVRFKPKDLTVNDPYYELQLNHPVIGLSRYNFSHFKDDFKITLKNESQEPFSFSPDKDDLNTEESEGVKRTQHKREPKTIEITYLHKAISKQLTKILKEKYGQLRVKAEHPSGIGANKVDIVVDSEKEGLIFYEIKTYNAVKSSIREAIGQLFEYSFWPNVDNAKQLVILTQKHNDLDEVKTYFSHLREKLGIPIYYQWFDIEKNELSEKY</sequence>
<protein>
    <submittedName>
        <fullName evidence="2">Uncharacterized protein</fullName>
    </submittedName>
</protein>
<keyword evidence="3" id="KW-1185">Reference proteome</keyword>
<organism evidence="2 3">
    <name type="scientific">Labilibaculum manganireducens</name>
    <dbReference type="NCBI Taxonomy" id="1940525"/>
    <lineage>
        <taxon>Bacteria</taxon>
        <taxon>Pseudomonadati</taxon>
        <taxon>Bacteroidota</taxon>
        <taxon>Bacteroidia</taxon>
        <taxon>Marinilabiliales</taxon>
        <taxon>Marinifilaceae</taxon>
        <taxon>Labilibaculum</taxon>
    </lineage>
</organism>
<evidence type="ECO:0000313" key="2">
    <source>
        <dbReference type="EMBL" id="PKQ61494.1"/>
    </source>
</evidence>
<evidence type="ECO:0000256" key="1">
    <source>
        <dbReference type="SAM" id="MobiDB-lite"/>
    </source>
</evidence>
<dbReference type="RefSeq" id="WP_101311448.1">
    <property type="nucleotide sequence ID" value="NZ_MVDE01000044.1"/>
</dbReference>
<gene>
    <name evidence="2" type="ORF">BZG01_19075</name>
</gene>
<dbReference type="EMBL" id="MVDE01000044">
    <property type="protein sequence ID" value="PKQ61494.1"/>
    <property type="molecule type" value="Genomic_DNA"/>
</dbReference>
<name>A0A2N3HTU9_9BACT</name>
<evidence type="ECO:0000313" key="3">
    <source>
        <dbReference type="Proteomes" id="UP000233618"/>
    </source>
</evidence>